<evidence type="ECO:0000256" key="1">
    <source>
        <dbReference type="ARBA" id="ARBA00007553"/>
    </source>
</evidence>
<dbReference type="Pfam" id="PF08310">
    <property type="entry name" value="LGFP"/>
    <property type="match status" value="1"/>
</dbReference>
<sequence>MVSSRAPRLLFSALAATAVLVPWAINGLPTDRPAPRALDATVVTKPLAGVGGGTTVREVSQQQPFSVVALTGDDLTGTTAQVRARRDDGGWGPWYQADALESNGSDANRDGPRGTDAVFVGRTTAVQIKVSRPAGAPVSPPARPRADTDLGYRPVNVDEPIGNLNAILITPPQAPADGAFSPPAAAILPGQAPQVITRAQWGADERLRACGPPAYDAGVKAAVVHHTAGSNDYSPQDSVAIMQSIYAYHTQTLGWCDMAYNALVDKYGQVFEGRAGGLDRPVEGSHTGGFNRDTWGVAMLGDFETVPPTDIQLRNTGRLIGWRLALAHVDPHGTVALTSAGGSYTFYPAGATPTLPTIFAHRDVGITECPGVAGYGRMDEIRDIAARFNVPPAPPTLEERLREGAIGARWLASGGAAGPLGVPTSPESAAAGDARYATFERGAVYWSPATGAQPLTGAIYAAWASLGFERGLLGLPTSAEIQEPLWVVQNFQHGTLNFDRETGQVTRVSDAVAVLLPPPADSGPPVQLERFSPISVG</sequence>
<dbReference type="EMBL" id="LQOJ01000036">
    <property type="protein sequence ID" value="ORV03669.1"/>
    <property type="molecule type" value="Genomic_DNA"/>
</dbReference>
<gene>
    <name evidence="4" type="ORF">AWC04_10060</name>
</gene>
<accession>A0A1X1RDZ8</accession>
<dbReference type="InterPro" id="IPR036505">
    <property type="entry name" value="Amidase/PGRP_sf"/>
</dbReference>
<dbReference type="SUPFAM" id="SSF55846">
    <property type="entry name" value="N-acetylmuramoyl-L-alanine amidase-like"/>
    <property type="match status" value="1"/>
</dbReference>
<dbReference type="Proteomes" id="UP000193484">
    <property type="component" value="Unassembled WGS sequence"/>
</dbReference>
<dbReference type="Gene3D" id="3.40.80.10">
    <property type="entry name" value="Peptidoglycan recognition protein-like"/>
    <property type="match status" value="1"/>
</dbReference>
<comment type="caution">
    <text evidence="4">The sequence shown here is derived from an EMBL/GenBank/DDBJ whole genome shotgun (WGS) entry which is preliminary data.</text>
</comment>
<dbReference type="InterPro" id="IPR006619">
    <property type="entry name" value="PGRP_domain_met/bac"/>
</dbReference>
<evidence type="ECO:0000256" key="2">
    <source>
        <dbReference type="SAM" id="MobiDB-lite"/>
    </source>
</evidence>
<dbReference type="PANTHER" id="PTHR11022">
    <property type="entry name" value="PEPTIDOGLYCAN RECOGNITION PROTEIN"/>
    <property type="match status" value="1"/>
</dbReference>
<evidence type="ECO:0000313" key="4">
    <source>
        <dbReference type="EMBL" id="ORV03669.1"/>
    </source>
</evidence>
<comment type="similarity">
    <text evidence="1">Belongs to the N-acetylmuramoyl-L-alanine amidase 2 family.</text>
</comment>
<dbReference type="PANTHER" id="PTHR11022:SF41">
    <property type="entry name" value="PEPTIDOGLYCAN-RECOGNITION PROTEIN LC-RELATED"/>
    <property type="match status" value="1"/>
</dbReference>
<dbReference type="AlphaFoldDB" id="A0A1X1RDZ8"/>
<dbReference type="InterPro" id="IPR002502">
    <property type="entry name" value="Amidase_domain"/>
</dbReference>
<feature type="domain" description="Peptidoglycan recognition protein family" evidence="3">
    <location>
        <begin position="193"/>
        <end position="342"/>
    </location>
</feature>
<dbReference type="OrthoDB" id="514320at2"/>
<reference evidence="4 5" key="1">
    <citation type="submission" date="2016-01" db="EMBL/GenBank/DDBJ databases">
        <title>The new phylogeny of the genus Mycobacterium.</title>
        <authorList>
            <person name="Tarcisio F."/>
            <person name="Conor M."/>
            <person name="Antonella G."/>
            <person name="Elisabetta G."/>
            <person name="Giulia F.S."/>
            <person name="Sara T."/>
            <person name="Anna F."/>
            <person name="Clotilde B."/>
            <person name="Roberto B."/>
            <person name="Veronica D.S."/>
            <person name="Fabio R."/>
            <person name="Monica P."/>
            <person name="Olivier J."/>
            <person name="Enrico T."/>
            <person name="Nicola S."/>
        </authorList>
    </citation>
    <scope>NUCLEOTIDE SEQUENCE [LARGE SCALE GENOMIC DNA]</scope>
    <source>
        <strain evidence="4 5">DSM 44179</strain>
    </source>
</reference>
<protein>
    <submittedName>
        <fullName evidence="4">Cold-shock protein</fullName>
    </submittedName>
</protein>
<dbReference type="GO" id="GO:0008745">
    <property type="term" value="F:N-acetylmuramoyl-L-alanine amidase activity"/>
    <property type="evidence" value="ECO:0007669"/>
    <property type="project" value="InterPro"/>
</dbReference>
<evidence type="ECO:0000313" key="5">
    <source>
        <dbReference type="Proteomes" id="UP000193484"/>
    </source>
</evidence>
<dbReference type="GO" id="GO:0008270">
    <property type="term" value="F:zinc ion binding"/>
    <property type="evidence" value="ECO:0007669"/>
    <property type="project" value="InterPro"/>
</dbReference>
<keyword evidence="5" id="KW-1185">Reference proteome</keyword>
<feature type="region of interest" description="Disordered" evidence="2">
    <location>
        <begin position="131"/>
        <end position="151"/>
    </location>
</feature>
<dbReference type="STRING" id="1793.AWC04_10060"/>
<dbReference type="InterPro" id="IPR015510">
    <property type="entry name" value="PGRP"/>
</dbReference>
<dbReference type="InterPro" id="IPR013207">
    <property type="entry name" value="LGFP"/>
</dbReference>
<dbReference type="GO" id="GO:0009253">
    <property type="term" value="P:peptidoglycan catabolic process"/>
    <property type="evidence" value="ECO:0007669"/>
    <property type="project" value="InterPro"/>
</dbReference>
<proteinExistence type="inferred from homology"/>
<dbReference type="Pfam" id="PF01510">
    <property type="entry name" value="Amidase_2"/>
    <property type="match status" value="1"/>
</dbReference>
<organism evidence="4 5">
    <name type="scientific">Mycolicibacterium fallax</name>
    <name type="common">Mycobacterium fallax</name>
    <dbReference type="NCBI Taxonomy" id="1793"/>
    <lineage>
        <taxon>Bacteria</taxon>
        <taxon>Bacillati</taxon>
        <taxon>Actinomycetota</taxon>
        <taxon>Actinomycetes</taxon>
        <taxon>Mycobacteriales</taxon>
        <taxon>Mycobacteriaceae</taxon>
        <taxon>Mycolicibacterium</taxon>
    </lineage>
</organism>
<dbReference type="SMART" id="SM00701">
    <property type="entry name" value="PGRP"/>
    <property type="match status" value="1"/>
</dbReference>
<dbReference type="CDD" id="cd06583">
    <property type="entry name" value="PGRP"/>
    <property type="match status" value="1"/>
</dbReference>
<name>A0A1X1RDZ8_MYCFA</name>
<evidence type="ECO:0000259" key="3">
    <source>
        <dbReference type="SMART" id="SM00701"/>
    </source>
</evidence>